<evidence type="ECO:0000313" key="1">
    <source>
        <dbReference type="EMBL" id="KAA5533285.1"/>
    </source>
</evidence>
<dbReference type="InterPro" id="IPR013320">
    <property type="entry name" value="ConA-like_dom_sf"/>
</dbReference>
<name>A0A5M6CIQ9_9BACT</name>
<reference evidence="1 2" key="1">
    <citation type="submission" date="2019-09" db="EMBL/GenBank/DDBJ databases">
        <title>Genome sequence and assembly of Taibaiella sp.</title>
        <authorList>
            <person name="Chhetri G."/>
        </authorList>
    </citation>
    <scope>NUCLEOTIDE SEQUENCE [LARGE SCALE GENOMIC DNA]</scope>
    <source>
        <strain evidence="1 2">KVB11</strain>
    </source>
</reference>
<dbReference type="Gene3D" id="2.60.120.200">
    <property type="match status" value="1"/>
</dbReference>
<organism evidence="1 2">
    <name type="scientific">Taibaiella lutea</name>
    <dbReference type="NCBI Taxonomy" id="2608001"/>
    <lineage>
        <taxon>Bacteria</taxon>
        <taxon>Pseudomonadati</taxon>
        <taxon>Bacteroidota</taxon>
        <taxon>Chitinophagia</taxon>
        <taxon>Chitinophagales</taxon>
        <taxon>Chitinophagaceae</taxon>
        <taxon>Taibaiella</taxon>
    </lineage>
</organism>
<dbReference type="GO" id="GO:0005975">
    <property type="term" value="P:carbohydrate metabolic process"/>
    <property type="evidence" value="ECO:0007669"/>
    <property type="project" value="UniProtKB-ARBA"/>
</dbReference>
<protein>
    <submittedName>
        <fullName evidence="1">Uncharacterized protein</fullName>
    </submittedName>
</protein>
<accession>A0A5M6CIQ9</accession>
<dbReference type="GO" id="GO:0004553">
    <property type="term" value="F:hydrolase activity, hydrolyzing O-glycosyl compounds"/>
    <property type="evidence" value="ECO:0007669"/>
    <property type="project" value="UniProtKB-ARBA"/>
</dbReference>
<comment type="caution">
    <text evidence="1">The sequence shown here is derived from an EMBL/GenBank/DDBJ whole genome shotgun (WGS) entry which is preliminary data.</text>
</comment>
<sequence length="69" mass="7803">MTIYRDCVLQESKNGDAYCGAWSSVTMQDIGDLFLGRNFTGKLDDAILFNKEINQREVNNLFTMGNCCL</sequence>
<dbReference type="AlphaFoldDB" id="A0A5M6CIQ9"/>
<evidence type="ECO:0000313" key="2">
    <source>
        <dbReference type="Proteomes" id="UP000323632"/>
    </source>
</evidence>
<gene>
    <name evidence="1" type="ORF">F0919_12110</name>
</gene>
<dbReference type="Proteomes" id="UP000323632">
    <property type="component" value="Unassembled WGS sequence"/>
</dbReference>
<dbReference type="SUPFAM" id="SSF49899">
    <property type="entry name" value="Concanavalin A-like lectins/glucanases"/>
    <property type="match status" value="1"/>
</dbReference>
<keyword evidence="2" id="KW-1185">Reference proteome</keyword>
<dbReference type="EMBL" id="VWSH01000003">
    <property type="protein sequence ID" value="KAA5533285.1"/>
    <property type="molecule type" value="Genomic_DNA"/>
</dbReference>
<proteinExistence type="predicted"/>